<feature type="compositionally biased region" description="Basic residues" evidence="1">
    <location>
        <begin position="25"/>
        <end position="38"/>
    </location>
</feature>
<gene>
    <name evidence="2" type="ORF">NPIL_81491</name>
</gene>
<dbReference type="Proteomes" id="UP000887013">
    <property type="component" value="Unassembled WGS sequence"/>
</dbReference>
<protein>
    <submittedName>
        <fullName evidence="2">Uncharacterized protein</fullName>
    </submittedName>
</protein>
<feature type="region of interest" description="Disordered" evidence="1">
    <location>
        <begin position="25"/>
        <end position="46"/>
    </location>
</feature>
<proteinExistence type="predicted"/>
<organism evidence="2 3">
    <name type="scientific">Nephila pilipes</name>
    <name type="common">Giant wood spider</name>
    <name type="synonym">Nephila maculata</name>
    <dbReference type="NCBI Taxonomy" id="299642"/>
    <lineage>
        <taxon>Eukaryota</taxon>
        <taxon>Metazoa</taxon>
        <taxon>Ecdysozoa</taxon>
        <taxon>Arthropoda</taxon>
        <taxon>Chelicerata</taxon>
        <taxon>Arachnida</taxon>
        <taxon>Araneae</taxon>
        <taxon>Araneomorphae</taxon>
        <taxon>Entelegynae</taxon>
        <taxon>Araneoidea</taxon>
        <taxon>Nephilidae</taxon>
        <taxon>Nephila</taxon>
    </lineage>
</organism>
<feature type="compositionally biased region" description="Basic residues" evidence="1">
    <location>
        <begin position="86"/>
        <end position="95"/>
    </location>
</feature>
<feature type="compositionally biased region" description="Basic and acidic residues" evidence="1">
    <location>
        <begin position="105"/>
        <end position="115"/>
    </location>
</feature>
<evidence type="ECO:0000256" key="1">
    <source>
        <dbReference type="SAM" id="MobiDB-lite"/>
    </source>
</evidence>
<dbReference type="EMBL" id="BMAW01005061">
    <property type="protein sequence ID" value="GFS92310.1"/>
    <property type="molecule type" value="Genomic_DNA"/>
</dbReference>
<name>A0A8X6N448_NEPPI</name>
<evidence type="ECO:0000313" key="2">
    <source>
        <dbReference type="EMBL" id="GFS92310.1"/>
    </source>
</evidence>
<sequence>MCIEPDALYIVRVAELYVRLQLSASKHKRQKKAPKKQKLPSQRKEQYFKSQPFTLLSAIVTTDTQKSIIQSIVIKRDISQKERSSSGRKSRKKRTEMKTAVLVKRIGEDKREGGV</sequence>
<reference evidence="2" key="1">
    <citation type="submission" date="2020-08" db="EMBL/GenBank/DDBJ databases">
        <title>Multicomponent nature underlies the extraordinary mechanical properties of spider dragline silk.</title>
        <authorList>
            <person name="Kono N."/>
            <person name="Nakamura H."/>
            <person name="Mori M."/>
            <person name="Yoshida Y."/>
            <person name="Ohtoshi R."/>
            <person name="Malay A.D."/>
            <person name="Moran D.A.P."/>
            <person name="Tomita M."/>
            <person name="Numata K."/>
            <person name="Arakawa K."/>
        </authorList>
    </citation>
    <scope>NUCLEOTIDE SEQUENCE</scope>
</reference>
<keyword evidence="3" id="KW-1185">Reference proteome</keyword>
<dbReference type="AlphaFoldDB" id="A0A8X6N448"/>
<evidence type="ECO:0000313" key="3">
    <source>
        <dbReference type="Proteomes" id="UP000887013"/>
    </source>
</evidence>
<feature type="region of interest" description="Disordered" evidence="1">
    <location>
        <begin position="77"/>
        <end position="115"/>
    </location>
</feature>
<comment type="caution">
    <text evidence="2">The sequence shown here is derived from an EMBL/GenBank/DDBJ whole genome shotgun (WGS) entry which is preliminary data.</text>
</comment>
<accession>A0A8X6N448</accession>